<protein>
    <submittedName>
        <fullName evidence="1">DUF2303 family protein</fullName>
    </submittedName>
</protein>
<evidence type="ECO:0000313" key="1">
    <source>
        <dbReference type="EMBL" id="NHN79600.1"/>
    </source>
</evidence>
<dbReference type="AlphaFoldDB" id="A0AA43Z9U2"/>
<comment type="caution">
    <text evidence="1">The sequence shown here is derived from an EMBL/GenBank/DDBJ whole genome shotgun (WGS) entry which is preliminary data.</text>
</comment>
<organism evidence="1 2">
    <name type="scientific">Azotobacter chroococcum</name>
    <dbReference type="NCBI Taxonomy" id="353"/>
    <lineage>
        <taxon>Bacteria</taxon>
        <taxon>Pseudomonadati</taxon>
        <taxon>Pseudomonadota</taxon>
        <taxon>Gammaproteobacteria</taxon>
        <taxon>Pseudomonadales</taxon>
        <taxon>Pseudomonadaceae</taxon>
        <taxon>Azotobacter</taxon>
    </lineage>
</organism>
<accession>A0AA43Z9U2</accession>
<sequence>MSLSKEALQLIIDNALLAAGHLPDTDSPVGYLPEGATVVDMERYQAARSRFRGALSTASLADFSGYVIDRRGIDPAKGFVDQDAMRCVVFFNLGDETSPGHADDTATLTLKPTAAYRALQAIAGEQLSQKALAEWMEDWHANLMAESEAGETMNTVQAIAAVRNITIKAASERTHVEANFAAQRSAMDAIEAKSQETLPGALHFTCIPYEGLGQRVITLRLSILTGGDKPSLKPRWVGEEQTREEIAHEFKAVLATEIGDAASLTLGIFNPGK</sequence>
<name>A0AA43Z9U2_9GAMM</name>
<gene>
    <name evidence="1" type="ORF">HA520_20360</name>
</gene>
<dbReference type="EMBL" id="JAAPAP010000023">
    <property type="protein sequence ID" value="NHN79600.1"/>
    <property type="molecule type" value="Genomic_DNA"/>
</dbReference>
<dbReference type="Pfam" id="PF10065">
    <property type="entry name" value="DUF2303"/>
    <property type="match status" value="1"/>
</dbReference>
<dbReference type="InterPro" id="IPR019276">
    <property type="entry name" value="DUF2303"/>
</dbReference>
<proteinExistence type="predicted"/>
<dbReference type="RefSeq" id="WP_165894005.1">
    <property type="nucleotide sequence ID" value="NZ_JAAPAP010000023.1"/>
</dbReference>
<dbReference type="Proteomes" id="UP000736384">
    <property type="component" value="Unassembled WGS sequence"/>
</dbReference>
<evidence type="ECO:0000313" key="2">
    <source>
        <dbReference type="Proteomes" id="UP000736384"/>
    </source>
</evidence>
<reference evidence="1" key="1">
    <citation type="submission" date="2020-03" db="EMBL/GenBank/DDBJ databases">
        <title>Genome assembly of Azotobacter chroococcum W5.</title>
        <authorList>
            <person name="Kannepalli A."/>
        </authorList>
    </citation>
    <scope>NUCLEOTIDE SEQUENCE</scope>
    <source>
        <strain evidence="1">W5</strain>
    </source>
</reference>